<dbReference type="EMBL" id="MTSU01000002">
    <property type="protein sequence ID" value="ONF94383.1"/>
    <property type="molecule type" value="Genomic_DNA"/>
</dbReference>
<name>A0AB73M879_9LEPT</name>
<protein>
    <recommendedName>
        <fullName evidence="3">Lipoprotein</fullName>
    </recommendedName>
</protein>
<evidence type="ECO:0000313" key="1">
    <source>
        <dbReference type="EMBL" id="ONF94383.1"/>
    </source>
</evidence>
<accession>A0AB73M879</accession>
<dbReference type="AlphaFoldDB" id="A0AB73M879"/>
<dbReference type="Proteomes" id="UP000189337">
    <property type="component" value="Unassembled WGS sequence"/>
</dbReference>
<evidence type="ECO:0000313" key="2">
    <source>
        <dbReference type="Proteomes" id="UP000189337"/>
    </source>
</evidence>
<organism evidence="1 2">
    <name type="scientific">Leptospira santarosai</name>
    <dbReference type="NCBI Taxonomy" id="28183"/>
    <lineage>
        <taxon>Bacteria</taxon>
        <taxon>Pseudomonadati</taxon>
        <taxon>Spirochaetota</taxon>
        <taxon>Spirochaetia</taxon>
        <taxon>Leptospirales</taxon>
        <taxon>Leptospiraceae</taxon>
        <taxon>Leptospira</taxon>
    </lineage>
</organism>
<comment type="caution">
    <text evidence="1">The sequence shown here is derived from an EMBL/GenBank/DDBJ whole genome shotgun (WGS) entry which is preliminary data.</text>
</comment>
<reference evidence="1 2" key="1">
    <citation type="submission" date="2017-01" db="EMBL/GenBank/DDBJ databases">
        <title>Comparative genomic analysis of Brazilian Leptospira santarosai.</title>
        <authorList>
            <person name="Moreno L.Z."/>
            <person name="Miraglia F."/>
            <person name="Kremer F.S."/>
            <person name="Eslabao M.R."/>
            <person name="Lilenbaum W."/>
            <person name="Dellagostin O.A."/>
            <person name="Moreno A.M."/>
        </authorList>
    </citation>
    <scope>NUCLEOTIDE SEQUENCE [LARGE SCALE GENOMIC DNA]</scope>
    <source>
        <strain evidence="1 2">M52/8-19</strain>
    </source>
</reference>
<sequence length="119" mass="13705">MEVITGIKKGEYMKLRLLTLFLLGLFACICLTCQVGTRTDACKADLRKESVFGPSRDSCEFGTSVIFFTKYPGESDADFEIKKNTFFNFNLLNCIQYYEKLKECEKEGNRYTPALYSRE</sequence>
<evidence type="ECO:0008006" key="3">
    <source>
        <dbReference type="Google" id="ProtNLM"/>
    </source>
</evidence>
<dbReference type="RefSeq" id="WP_076637577.1">
    <property type="nucleotide sequence ID" value="NZ_MTSU01000002.1"/>
</dbReference>
<gene>
    <name evidence="1" type="ORF">BWD14_03755</name>
</gene>
<proteinExistence type="predicted"/>